<dbReference type="Gene3D" id="1.25.40.10">
    <property type="entry name" value="Tetratricopeptide repeat domain"/>
    <property type="match status" value="1"/>
</dbReference>
<evidence type="ECO:0000256" key="2">
    <source>
        <dbReference type="SAM" id="MobiDB-lite"/>
    </source>
</evidence>
<evidence type="ECO:0000313" key="3">
    <source>
        <dbReference type="EMBL" id="CAE0662064.1"/>
    </source>
</evidence>
<name>A0A7S4DPM5_9EUKA</name>
<feature type="region of interest" description="Disordered" evidence="2">
    <location>
        <begin position="130"/>
        <end position="154"/>
    </location>
</feature>
<feature type="coiled-coil region" evidence="1">
    <location>
        <begin position="27"/>
        <end position="54"/>
    </location>
</feature>
<feature type="compositionally biased region" description="Basic and acidic residues" evidence="2">
    <location>
        <begin position="488"/>
        <end position="497"/>
    </location>
</feature>
<feature type="compositionally biased region" description="Basic residues" evidence="2">
    <location>
        <begin position="256"/>
        <end position="268"/>
    </location>
</feature>
<evidence type="ECO:0008006" key="4">
    <source>
        <dbReference type="Google" id="ProtNLM"/>
    </source>
</evidence>
<reference evidence="3" key="1">
    <citation type="submission" date="2021-01" db="EMBL/GenBank/DDBJ databases">
        <authorList>
            <person name="Corre E."/>
            <person name="Pelletier E."/>
            <person name="Niang G."/>
            <person name="Scheremetjew M."/>
            <person name="Finn R."/>
            <person name="Kale V."/>
            <person name="Holt S."/>
            <person name="Cochrane G."/>
            <person name="Meng A."/>
            <person name="Brown T."/>
            <person name="Cohen L."/>
        </authorList>
    </citation>
    <scope>NUCLEOTIDE SEQUENCE</scope>
    <source>
        <strain evidence="3">CCCM811</strain>
    </source>
</reference>
<proteinExistence type="predicted"/>
<gene>
    <name evidence="3" type="ORF">LGLO00237_LOCUS13659</name>
</gene>
<accession>A0A7S4DPM5</accession>
<evidence type="ECO:0000256" key="1">
    <source>
        <dbReference type="SAM" id="Coils"/>
    </source>
</evidence>
<sequence>MAALSRIADVETAVTSWDTKMHSITKYGKMSQEIQTLSNQVKKLREENRRLKKSLDNPRVVVPFEMGKESTNYSEGELVQARIDGEWKMARVSKLQPARIYVEVEGIRGRFWDRRLRKLLTKSQTGNILESPESIGDATVSQTAPLNDTEDREERKKELRRKIKHFKNKVREWGNSAYTVPEITKVVEAFTKIRDVEGCLWSMDIMQQRNLTPSVSLFHSIVGICTRKGDMERASLILDKLNCSLGLSPDRTLRRLIRKGQMKQRRGGRANTTSTTPIPTAAMLGPGSKEALPTKHSSNSSSAHASSSSSLSSSSSSLPTKAPQQAQDFVELLQETGSEHFGRVAADILREKNLNASDFLSAVLACRAQGAWRAARDVLSDGFPHEVAMLKNGSQTGKWVPCRVHNTSHLYYLAGSGNQTEGGEGREPMVNITLINGRKGPAKPSFIRKKIWNVTSDAVWQIVKFLQPKKKKSQQQQQQRNKNTTPREGNDEIKGER</sequence>
<dbReference type="AlphaFoldDB" id="A0A7S4DPM5"/>
<dbReference type="InterPro" id="IPR011990">
    <property type="entry name" value="TPR-like_helical_dom_sf"/>
</dbReference>
<feature type="region of interest" description="Disordered" evidence="2">
    <location>
        <begin position="467"/>
        <end position="497"/>
    </location>
</feature>
<protein>
    <recommendedName>
        <fullName evidence="4">Pentacotripeptide-repeat region of PRORP domain-containing protein</fullName>
    </recommendedName>
</protein>
<feature type="compositionally biased region" description="Low complexity" evidence="2">
    <location>
        <begin position="296"/>
        <end position="318"/>
    </location>
</feature>
<organism evidence="3">
    <name type="scientific">Lotharella globosa</name>
    <dbReference type="NCBI Taxonomy" id="91324"/>
    <lineage>
        <taxon>Eukaryota</taxon>
        <taxon>Sar</taxon>
        <taxon>Rhizaria</taxon>
        <taxon>Cercozoa</taxon>
        <taxon>Chlorarachniophyceae</taxon>
        <taxon>Lotharella</taxon>
    </lineage>
</organism>
<keyword evidence="1" id="KW-0175">Coiled coil</keyword>
<feature type="region of interest" description="Disordered" evidence="2">
    <location>
        <begin position="256"/>
        <end position="325"/>
    </location>
</feature>
<dbReference type="EMBL" id="HBIV01018874">
    <property type="protein sequence ID" value="CAE0662064.1"/>
    <property type="molecule type" value="Transcribed_RNA"/>
</dbReference>